<dbReference type="InterPro" id="IPR011707">
    <property type="entry name" value="Cu-oxidase-like_N"/>
</dbReference>
<proteinExistence type="inferred from homology"/>
<dbReference type="Gene3D" id="2.60.200.10">
    <property type="match status" value="1"/>
</dbReference>
<accession>A0A8W8P4G1</accession>
<dbReference type="InterPro" id="IPR001117">
    <property type="entry name" value="Cu-oxidase_2nd"/>
</dbReference>
<dbReference type="Pfam" id="PF07731">
    <property type="entry name" value="Cu-oxidase_2"/>
    <property type="match status" value="1"/>
</dbReference>
<dbReference type="Pfam" id="PF03166">
    <property type="entry name" value="MH2"/>
    <property type="match status" value="1"/>
</dbReference>
<organism evidence="7 8">
    <name type="scientific">Magallana gigas</name>
    <name type="common">Pacific oyster</name>
    <name type="synonym">Crassostrea gigas</name>
    <dbReference type="NCBI Taxonomy" id="29159"/>
    <lineage>
        <taxon>Eukaryota</taxon>
        <taxon>Metazoa</taxon>
        <taxon>Spiralia</taxon>
        <taxon>Lophotrochozoa</taxon>
        <taxon>Mollusca</taxon>
        <taxon>Bivalvia</taxon>
        <taxon>Autobranchia</taxon>
        <taxon>Pteriomorphia</taxon>
        <taxon>Ostreida</taxon>
        <taxon>Ostreoidea</taxon>
        <taxon>Ostreidae</taxon>
        <taxon>Magallana</taxon>
    </lineage>
</organism>
<keyword evidence="5" id="KW-1133">Transmembrane helix</keyword>
<evidence type="ECO:0000256" key="1">
    <source>
        <dbReference type="ARBA" id="ARBA00010609"/>
    </source>
</evidence>
<evidence type="ECO:0000256" key="5">
    <source>
        <dbReference type="SAM" id="Phobius"/>
    </source>
</evidence>
<dbReference type="InterPro" id="IPR011706">
    <property type="entry name" value="Cu-oxidase_C"/>
</dbReference>
<dbReference type="GO" id="GO:0016491">
    <property type="term" value="F:oxidoreductase activity"/>
    <property type="evidence" value="ECO:0007669"/>
    <property type="project" value="UniProtKB-KW"/>
</dbReference>
<dbReference type="GO" id="GO:0005886">
    <property type="term" value="C:plasma membrane"/>
    <property type="evidence" value="ECO:0007669"/>
    <property type="project" value="TreeGrafter"/>
</dbReference>
<evidence type="ECO:0000313" key="7">
    <source>
        <dbReference type="EnsemblMetazoa" id="G9003.1:cds"/>
    </source>
</evidence>
<dbReference type="AlphaFoldDB" id="A0A8W8P4G1"/>
<dbReference type="CDD" id="cd13905">
    <property type="entry name" value="CuRO_3_tcLLC2_insect_like"/>
    <property type="match status" value="1"/>
</dbReference>
<dbReference type="PROSITE" id="PS51076">
    <property type="entry name" value="MH2"/>
    <property type="match status" value="1"/>
</dbReference>
<keyword evidence="5" id="KW-0812">Transmembrane</keyword>
<dbReference type="SMART" id="SM00524">
    <property type="entry name" value="DWB"/>
    <property type="match status" value="1"/>
</dbReference>
<dbReference type="GO" id="GO:0006826">
    <property type="term" value="P:iron ion transport"/>
    <property type="evidence" value="ECO:0007669"/>
    <property type="project" value="TreeGrafter"/>
</dbReference>
<dbReference type="SUPFAM" id="SSF49879">
    <property type="entry name" value="SMAD/FHA domain"/>
    <property type="match status" value="1"/>
</dbReference>
<keyword evidence="4" id="KW-0186">Copper</keyword>
<keyword evidence="3" id="KW-0560">Oxidoreductase</keyword>
<evidence type="ECO:0000256" key="2">
    <source>
        <dbReference type="ARBA" id="ARBA00022723"/>
    </source>
</evidence>
<reference evidence="7" key="1">
    <citation type="submission" date="2022-08" db="UniProtKB">
        <authorList>
            <consortium name="EnsemblMetazoa"/>
        </authorList>
    </citation>
    <scope>IDENTIFICATION</scope>
    <source>
        <strain evidence="7">05x7-T-G4-1.051#20</strain>
    </source>
</reference>
<protein>
    <recommendedName>
        <fullName evidence="6">MH2 domain-containing protein</fullName>
    </recommendedName>
</protein>
<evidence type="ECO:0000256" key="3">
    <source>
        <dbReference type="ARBA" id="ARBA00023002"/>
    </source>
</evidence>
<dbReference type="InterPro" id="IPR001132">
    <property type="entry name" value="SMAD_dom_Dwarfin-type"/>
</dbReference>
<dbReference type="Gene3D" id="2.60.40.420">
    <property type="entry name" value="Cupredoxins - blue copper proteins"/>
    <property type="match status" value="3"/>
</dbReference>
<keyword evidence="2" id="KW-0479">Metal-binding</keyword>
<dbReference type="PANTHER" id="PTHR11709">
    <property type="entry name" value="MULTI-COPPER OXIDASE"/>
    <property type="match status" value="1"/>
</dbReference>
<dbReference type="InterPro" id="IPR002355">
    <property type="entry name" value="Cu_oxidase_Cu_BS"/>
</dbReference>
<dbReference type="Proteomes" id="UP000005408">
    <property type="component" value="Unassembled WGS sequence"/>
</dbReference>
<sequence length="884" mass="98968">MKSLKTGDAWRATGPSITIDGFTDTSDSKRFCLGHLNNPNRSLSAENARRFIGKGVRLTYDGQEVNAENLSECPVFVQSTLMNLQYNRNPSEVIKIPPQGTLRIFGNREFGALLVQASDKDYESINRMTRMCSIHMSFVEGWGVDLSKPSVTSTPCWIEIKLEAPLKWLDILLAEKGQPLSRCSSRIITGKERFCKMKEWTLLGILVRVVLILLTMQSSSDGFVCEKDAIHCHTSLIIDNAFTMIDPINGPLFVDEGTLRPISQPDKEVSIENVITADGWNTTLPLLTANKSMPGPPIFLYQNQTITIIVQNNLINEAVTIHWHGIDQLGWPAMDGVAFVTQCPILPGQFFNYTFQPRFSGTYWYHSHVGNQRDMGLYGAFIVLKREGEVPINNQHIIHLQEWNHKFGPITLLKANLNNTSSSSESILINGKGEFENNEAPHEVFQLDKSNSHLFRMIGVGSADVLLFSVPGIPLIVKETDGYPFVPKTVNEIIIYPAERYDFELDLKNIREGVYNMTVHILERKYLEKRQNVFGLGLINITNSLSLPVNSSASTSNIKTVLNCPFEVFPNETKIECIPVSFLKSRPSFRLEFDIIPPTQETFTHFLNFGFPKEKEYSSINGKKFIWPTVSALTQPSELNTSCANCDAETSCECTHALNLKSGSEIIMVLSNIGTGAVITHPIHMHGHTFEVLKMGFPSVNETGFLIPNNDIQCSPTLANNKSQCNNATWRNATWNDYRSIPNINVEDPVRKDTIVVPYGGYSIIRIWATNPGVWFMHCHIDQHMIEGMALMLNESFENIGDLPIGLQTCHNFKNQPSAPKSFFQASEENISEMSSATIGLIVTSVILFLALVILSLILLRTCRKLGEPGQSLNMPMSSIHGRE</sequence>
<dbReference type="PANTHER" id="PTHR11709:SF394">
    <property type="entry name" value="FI03373P-RELATED"/>
    <property type="match status" value="1"/>
</dbReference>
<evidence type="ECO:0000259" key="6">
    <source>
        <dbReference type="PROSITE" id="PS51076"/>
    </source>
</evidence>
<dbReference type="PROSITE" id="PS00080">
    <property type="entry name" value="MULTICOPPER_OXIDASE2"/>
    <property type="match status" value="1"/>
</dbReference>
<dbReference type="InterPro" id="IPR008972">
    <property type="entry name" value="Cupredoxin"/>
</dbReference>
<evidence type="ECO:0000256" key="4">
    <source>
        <dbReference type="ARBA" id="ARBA00023008"/>
    </source>
</evidence>
<dbReference type="InterPro" id="IPR008984">
    <property type="entry name" value="SMAD_FHA_dom_sf"/>
</dbReference>
<name>A0A8W8P4G1_MAGGI</name>
<dbReference type="SUPFAM" id="SSF49503">
    <property type="entry name" value="Cupredoxins"/>
    <property type="match status" value="3"/>
</dbReference>
<dbReference type="PROSITE" id="PS00079">
    <property type="entry name" value="MULTICOPPER_OXIDASE1"/>
    <property type="match status" value="2"/>
</dbReference>
<dbReference type="GO" id="GO:0005507">
    <property type="term" value="F:copper ion binding"/>
    <property type="evidence" value="ECO:0007669"/>
    <property type="project" value="InterPro"/>
</dbReference>
<dbReference type="InterPro" id="IPR033138">
    <property type="entry name" value="Cu_oxidase_CS"/>
</dbReference>
<keyword evidence="8" id="KW-1185">Reference proteome</keyword>
<feature type="transmembrane region" description="Helical" evidence="5">
    <location>
        <begin position="839"/>
        <end position="860"/>
    </location>
</feature>
<dbReference type="CDD" id="cd13858">
    <property type="entry name" value="CuRO_1_tcLCC2_insect_like"/>
    <property type="match status" value="1"/>
</dbReference>
<evidence type="ECO:0000313" key="8">
    <source>
        <dbReference type="Proteomes" id="UP000005408"/>
    </source>
</evidence>
<dbReference type="EnsemblMetazoa" id="G9003.1">
    <property type="protein sequence ID" value="G9003.1:cds"/>
    <property type="gene ID" value="G9003"/>
</dbReference>
<keyword evidence="5" id="KW-0472">Membrane</keyword>
<comment type="similarity">
    <text evidence="1">Belongs to the multicopper oxidase family.</text>
</comment>
<dbReference type="GO" id="GO:0006355">
    <property type="term" value="P:regulation of DNA-templated transcription"/>
    <property type="evidence" value="ECO:0007669"/>
    <property type="project" value="InterPro"/>
</dbReference>
<feature type="domain" description="MH2" evidence="6">
    <location>
        <begin position="1"/>
        <end position="187"/>
    </location>
</feature>
<dbReference type="InterPro" id="IPR045087">
    <property type="entry name" value="Cu-oxidase_fam"/>
</dbReference>
<dbReference type="Pfam" id="PF00394">
    <property type="entry name" value="Cu-oxidase"/>
    <property type="match status" value="1"/>
</dbReference>
<dbReference type="Pfam" id="PF07732">
    <property type="entry name" value="Cu-oxidase_3"/>
    <property type="match status" value="1"/>
</dbReference>
<dbReference type="InterPro" id="IPR017855">
    <property type="entry name" value="SMAD-like_dom_sf"/>
</dbReference>